<sequence length="229" mass="25252">MSVMRPDGSVMFVIETAPYLDDQRTEVYDAEGDVLGSILWNGTQPSHICVYSESASHSQPFEMVPRGDPTSQDQFEVIAGDGAHEILWVVDRRGLRAHYPMHSRGSSHRPPLVADYIPLRASGAAKMLKGSTATGQRKFSETDCDVLELAVEQMSDDALGRFWVAFILLDIIHKSKFALTAPALATPPSAKVARRVPKTASGRSGWGARTEKLKDLTIGMMLQPRRWSL</sequence>
<accession>G4TI15</accession>
<name>G4TI15_SERID</name>
<proteinExistence type="predicted"/>
<organism evidence="1 2">
    <name type="scientific">Serendipita indica (strain DSM 11827)</name>
    <name type="common">Root endophyte fungus</name>
    <name type="synonym">Piriformospora indica</name>
    <dbReference type="NCBI Taxonomy" id="1109443"/>
    <lineage>
        <taxon>Eukaryota</taxon>
        <taxon>Fungi</taxon>
        <taxon>Dikarya</taxon>
        <taxon>Basidiomycota</taxon>
        <taxon>Agaricomycotina</taxon>
        <taxon>Agaricomycetes</taxon>
        <taxon>Sebacinales</taxon>
        <taxon>Serendipitaceae</taxon>
        <taxon>Serendipita</taxon>
    </lineage>
</organism>
<dbReference type="InParanoid" id="G4TI15"/>
<keyword evidence="2" id="KW-1185">Reference proteome</keyword>
<reference evidence="1 2" key="1">
    <citation type="journal article" date="2011" name="PLoS Pathog.">
        <title>Endophytic Life Strategies Decoded by Genome and Transcriptome Analyses of the Mutualistic Root Symbiont Piriformospora indica.</title>
        <authorList>
            <person name="Zuccaro A."/>
            <person name="Lahrmann U."/>
            <person name="Guldener U."/>
            <person name="Langen G."/>
            <person name="Pfiffi S."/>
            <person name="Biedenkopf D."/>
            <person name="Wong P."/>
            <person name="Samans B."/>
            <person name="Grimm C."/>
            <person name="Basiewicz M."/>
            <person name="Murat C."/>
            <person name="Martin F."/>
            <person name="Kogel K.H."/>
        </authorList>
    </citation>
    <scope>NUCLEOTIDE SEQUENCE [LARGE SCALE GENOMIC DNA]</scope>
    <source>
        <strain evidence="1 2">DSM 11827</strain>
    </source>
</reference>
<gene>
    <name evidence="1" type="ORF">PIIN_04893</name>
</gene>
<comment type="caution">
    <text evidence="1">The sequence shown here is derived from an EMBL/GenBank/DDBJ whole genome shotgun (WGS) entry which is preliminary data.</text>
</comment>
<dbReference type="AlphaFoldDB" id="G4TI15"/>
<dbReference type="Proteomes" id="UP000007148">
    <property type="component" value="Unassembled WGS sequence"/>
</dbReference>
<evidence type="ECO:0000313" key="1">
    <source>
        <dbReference type="EMBL" id="CCA70958.1"/>
    </source>
</evidence>
<protein>
    <submittedName>
        <fullName evidence="1">Uncharacterized protein</fullName>
    </submittedName>
</protein>
<dbReference type="EMBL" id="CAFZ01000101">
    <property type="protein sequence ID" value="CCA70958.1"/>
    <property type="molecule type" value="Genomic_DNA"/>
</dbReference>
<dbReference type="OrthoDB" id="3156131at2759"/>
<dbReference type="HOGENOM" id="CLU_105512_0_0_1"/>
<evidence type="ECO:0000313" key="2">
    <source>
        <dbReference type="Proteomes" id="UP000007148"/>
    </source>
</evidence>